<protein>
    <submittedName>
        <fullName evidence="8">DNA cross-link repair 1A protein</fullName>
    </submittedName>
</protein>
<dbReference type="GO" id="GO:0006303">
    <property type="term" value="P:double-strand break repair via nonhomologous end joining"/>
    <property type="evidence" value="ECO:0007669"/>
    <property type="project" value="TreeGrafter"/>
</dbReference>
<feature type="compositionally biased region" description="Polar residues" evidence="6">
    <location>
        <begin position="462"/>
        <end position="478"/>
    </location>
</feature>
<proteinExistence type="inferred from homology"/>
<evidence type="ECO:0000256" key="5">
    <source>
        <dbReference type="ARBA" id="ARBA00023242"/>
    </source>
</evidence>
<comment type="caution">
    <text evidence="8">The sequence shown here is derived from an EMBL/GenBank/DDBJ whole genome shotgun (WGS) entry which is preliminary data.</text>
</comment>
<keyword evidence="4" id="KW-0234">DNA repair</keyword>
<feature type="compositionally biased region" description="Polar residues" evidence="6">
    <location>
        <begin position="496"/>
        <end position="506"/>
    </location>
</feature>
<feature type="compositionally biased region" description="Acidic residues" evidence="6">
    <location>
        <begin position="1"/>
        <end position="11"/>
    </location>
</feature>
<dbReference type="AlphaFoldDB" id="A0A2B4RJM5"/>
<sequence>MNGEEEEDDIWDEKSLKQLKRKIGQSARRNEKSTTTSRKSAQSRRTGSRLNKPQRQCRLQASRKTKTDNSQTITKNSSNKLKCKREDSSSICKESIDEDSNFSHQFGSQVDSAVVNRKIIPQKSITDGYCPKCQMPFVALVGDSPGWHVSECLGIKYSHIGDCPEGLHCRSTFSPHYERYSHKLLASVRSCGNLDNGDEEENNSSINNLKHKQHERTIKSSRKLNFSEETFLSEPPNKDEGKCESPGTLNATVENGTTRAEKIDDNKTPEELPCDDIHGSPQHSILKQSCQSHSLSLQNDVPMTKVETEDFELSYDDDDLFGDPEVLESMCQGSNAVDQRTTDQQSFNSHECVGVHNNQKQNFIHSVNSVAEKMSKTSECTKNIEINFTPSPYPLEARKNKVKEVNLGEQSITSQKQQSILSFVRKEKEATKTKTSLKQTDIGVFFGLKPLKKPAETKVTSQNCAKLSNSSQSQSVPQRQGHWATGKTFHSDLKNAGSTTEGQSLSHGKDLAGSSGTQTQRSCPFYKKIPYSGITVDAFRYGNIPGCYAYFLSHFHYDHYAGLNGKFKNPIYCSKITANLVISKLYVKKEFVHPLPMNTPTVVENVQVTLLEANHDSGFEPLTLVSDSGFEPLTLVSDSGFEPLTLVSDSGFEPLTLVSDSGFEPLTLVSDSGFEPLTLVSDSGFEPLTLVSDSGFEPLTLISYCDPNYSFPPQEETINFAVSKAVLACKQNPKTLIVCGSYTIGKERVFLAIAEALHCKVSVEKQKKKVLDCLESDKIKSLITTDWRAGRIHVLPMAKLTLQNLVTYLGSHKSQYTELLAFKPTGWEHSAKREDLSMIKPSKRGSVTIYGVPYSEHSSFSELERFVRFLQPKKIIPTVNVHSAEKRSQMQAFFNSWLSKGSLKF</sequence>
<dbReference type="Gene3D" id="3.40.50.12650">
    <property type="match status" value="1"/>
</dbReference>
<feature type="region of interest" description="Disordered" evidence="6">
    <location>
        <begin position="1"/>
        <end position="80"/>
    </location>
</feature>
<dbReference type="OrthoDB" id="5984708at2759"/>
<comment type="similarity">
    <text evidence="2">Belongs to the DNA repair metallo-beta-lactamase (DRMBL) family.</text>
</comment>
<dbReference type="Proteomes" id="UP000225706">
    <property type="component" value="Unassembled WGS sequence"/>
</dbReference>
<dbReference type="GO" id="GO:0035312">
    <property type="term" value="F:5'-3' DNA exonuclease activity"/>
    <property type="evidence" value="ECO:0007669"/>
    <property type="project" value="TreeGrafter"/>
</dbReference>
<name>A0A2B4RJM5_STYPI</name>
<dbReference type="Gene3D" id="3.60.15.10">
    <property type="entry name" value="Ribonuclease Z/Hydroxyacylglutathione hydrolase-like"/>
    <property type="match status" value="1"/>
</dbReference>
<dbReference type="Pfam" id="PF07522">
    <property type="entry name" value="DRMBL"/>
    <property type="match status" value="1"/>
</dbReference>
<keyword evidence="9" id="KW-1185">Reference proteome</keyword>
<evidence type="ECO:0000256" key="1">
    <source>
        <dbReference type="ARBA" id="ARBA00004123"/>
    </source>
</evidence>
<dbReference type="InterPro" id="IPR011084">
    <property type="entry name" value="DRMBL"/>
</dbReference>
<dbReference type="InterPro" id="IPR036866">
    <property type="entry name" value="RibonucZ/Hydroxyglut_hydro"/>
</dbReference>
<accession>A0A2B4RJM5</accession>
<gene>
    <name evidence="8" type="primary">DCLRE1A</name>
    <name evidence="8" type="ORF">AWC38_SpisGene17842</name>
</gene>
<feature type="compositionally biased region" description="Basic residues" evidence="6">
    <location>
        <begin position="209"/>
        <end position="222"/>
    </location>
</feature>
<keyword evidence="3" id="KW-0227">DNA damage</keyword>
<feature type="domain" description="DNA repair metallo-beta-lactamase" evidence="7">
    <location>
        <begin position="778"/>
        <end position="882"/>
    </location>
</feature>
<feature type="compositionally biased region" description="Polar residues" evidence="6">
    <location>
        <begin position="247"/>
        <end position="258"/>
    </location>
</feature>
<evidence type="ECO:0000256" key="2">
    <source>
        <dbReference type="ARBA" id="ARBA00010304"/>
    </source>
</evidence>
<evidence type="ECO:0000256" key="6">
    <source>
        <dbReference type="SAM" id="MobiDB-lite"/>
    </source>
</evidence>
<feature type="region of interest" description="Disordered" evidence="6">
    <location>
        <begin position="196"/>
        <end position="258"/>
    </location>
</feature>
<organism evidence="8 9">
    <name type="scientific">Stylophora pistillata</name>
    <name type="common">Smooth cauliflower coral</name>
    <dbReference type="NCBI Taxonomy" id="50429"/>
    <lineage>
        <taxon>Eukaryota</taxon>
        <taxon>Metazoa</taxon>
        <taxon>Cnidaria</taxon>
        <taxon>Anthozoa</taxon>
        <taxon>Hexacorallia</taxon>
        <taxon>Scleractinia</taxon>
        <taxon>Astrocoeniina</taxon>
        <taxon>Pocilloporidae</taxon>
        <taxon>Stylophora</taxon>
    </lineage>
</organism>
<dbReference type="PANTHER" id="PTHR23240:SF6">
    <property type="entry name" value="DNA CROSS-LINK REPAIR 1A PROTEIN"/>
    <property type="match status" value="1"/>
</dbReference>
<dbReference type="GO" id="GO:0005634">
    <property type="term" value="C:nucleus"/>
    <property type="evidence" value="ECO:0007669"/>
    <property type="project" value="UniProtKB-SubCell"/>
</dbReference>
<feature type="compositionally biased region" description="Polar residues" evidence="6">
    <location>
        <begin position="33"/>
        <end position="59"/>
    </location>
</feature>
<feature type="region of interest" description="Disordered" evidence="6">
    <location>
        <begin position="462"/>
        <end position="519"/>
    </location>
</feature>
<dbReference type="PANTHER" id="PTHR23240">
    <property type="entry name" value="DNA CROSS-LINK REPAIR PROTEIN PSO2/SNM1-RELATED"/>
    <property type="match status" value="1"/>
</dbReference>
<comment type="subcellular location">
    <subcellularLocation>
        <location evidence="1">Nucleus</location>
    </subcellularLocation>
</comment>
<evidence type="ECO:0000313" key="9">
    <source>
        <dbReference type="Proteomes" id="UP000225706"/>
    </source>
</evidence>
<evidence type="ECO:0000256" key="3">
    <source>
        <dbReference type="ARBA" id="ARBA00022763"/>
    </source>
</evidence>
<feature type="compositionally biased region" description="Polar residues" evidence="6">
    <location>
        <begin position="68"/>
        <end position="80"/>
    </location>
</feature>
<evidence type="ECO:0000313" key="8">
    <source>
        <dbReference type="EMBL" id="PFX17821.1"/>
    </source>
</evidence>
<dbReference type="SUPFAM" id="SSF56281">
    <property type="entry name" value="Metallo-hydrolase/oxidoreductase"/>
    <property type="match status" value="1"/>
</dbReference>
<evidence type="ECO:0000259" key="7">
    <source>
        <dbReference type="Pfam" id="PF07522"/>
    </source>
</evidence>
<dbReference type="STRING" id="50429.A0A2B4RJM5"/>
<keyword evidence="5" id="KW-0539">Nucleus</keyword>
<dbReference type="EMBL" id="LSMT01000447">
    <property type="protein sequence ID" value="PFX17821.1"/>
    <property type="molecule type" value="Genomic_DNA"/>
</dbReference>
<dbReference type="GO" id="GO:0036297">
    <property type="term" value="P:interstrand cross-link repair"/>
    <property type="evidence" value="ECO:0007669"/>
    <property type="project" value="TreeGrafter"/>
</dbReference>
<reference evidence="9" key="1">
    <citation type="journal article" date="2017" name="bioRxiv">
        <title>Comparative analysis of the genomes of Stylophora pistillata and Acropora digitifera provides evidence for extensive differences between species of corals.</title>
        <authorList>
            <person name="Voolstra C.R."/>
            <person name="Li Y."/>
            <person name="Liew Y.J."/>
            <person name="Baumgarten S."/>
            <person name="Zoccola D."/>
            <person name="Flot J.-F."/>
            <person name="Tambutte S."/>
            <person name="Allemand D."/>
            <person name="Aranda M."/>
        </authorList>
    </citation>
    <scope>NUCLEOTIDE SEQUENCE [LARGE SCALE GENOMIC DNA]</scope>
</reference>
<dbReference type="GO" id="GO:0003684">
    <property type="term" value="F:damaged DNA binding"/>
    <property type="evidence" value="ECO:0007669"/>
    <property type="project" value="TreeGrafter"/>
</dbReference>
<evidence type="ECO:0000256" key="4">
    <source>
        <dbReference type="ARBA" id="ARBA00023204"/>
    </source>
</evidence>
<dbReference type="FunFam" id="3.40.50.12650:FF:000001">
    <property type="entry name" value="DNA cross-link repair 1A"/>
    <property type="match status" value="1"/>
</dbReference>